<feature type="compositionally biased region" description="Polar residues" evidence="4">
    <location>
        <begin position="304"/>
        <end position="315"/>
    </location>
</feature>
<evidence type="ECO:0000256" key="3">
    <source>
        <dbReference type="ARBA" id="ARBA00023242"/>
    </source>
</evidence>
<feature type="region of interest" description="Disordered" evidence="4">
    <location>
        <begin position="1"/>
        <end position="25"/>
    </location>
</feature>
<feature type="region of interest" description="Disordered" evidence="4">
    <location>
        <begin position="163"/>
        <end position="189"/>
    </location>
</feature>
<comment type="caution">
    <text evidence="5">The sequence shown here is derived from an EMBL/GenBank/DDBJ whole genome shotgun (WGS) entry which is preliminary data.</text>
</comment>
<dbReference type="InterPro" id="IPR019148">
    <property type="entry name" value="Nuclear_protein_DGCR14_ESS-2"/>
</dbReference>
<dbReference type="EMBL" id="CAJVPI010000546">
    <property type="protein sequence ID" value="CAG8548934.1"/>
    <property type="molecule type" value="Genomic_DNA"/>
</dbReference>
<protein>
    <submittedName>
        <fullName evidence="5">7630_t:CDS:1</fullName>
    </submittedName>
</protein>
<dbReference type="PANTHER" id="PTHR12940">
    <property type="entry name" value="ES-2 PROTEIN - RELATED"/>
    <property type="match status" value="1"/>
</dbReference>
<name>A0A9N9B2K0_9GLOM</name>
<dbReference type="OrthoDB" id="19679at2759"/>
<evidence type="ECO:0000256" key="1">
    <source>
        <dbReference type="ARBA" id="ARBA00004123"/>
    </source>
</evidence>
<proteinExistence type="inferred from homology"/>
<organism evidence="5 6">
    <name type="scientific">Paraglomus brasilianum</name>
    <dbReference type="NCBI Taxonomy" id="144538"/>
    <lineage>
        <taxon>Eukaryota</taxon>
        <taxon>Fungi</taxon>
        <taxon>Fungi incertae sedis</taxon>
        <taxon>Mucoromycota</taxon>
        <taxon>Glomeromycotina</taxon>
        <taxon>Glomeromycetes</taxon>
        <taxon>Paraglomerales</taxon>
        <taxon>Paraglomeraceae</taxon>
        <taxon>Paraglomus</taxon>
    </lineage>
</organism>
<feature type="region of interest" description="Disordered" evidence="4">
    <location>
        <begin position="294"/>
        <end position="317"/>
    </location>
</feature>
<evidence type="ECO:0000313" key="5">
    <source>
        <dbReference type="EMBL" id="CAG8548934.1"/>
    </source>
</evidence>
<reference evidence="5" key="1">
    <citation type="submission" date="2021-06" db="EMBL/GenBank/DDBJ databases">
        <authorList>
            <person name="Kallberg Y."/>
            <person name="Tangrot J."/>
            <person name="Rosling A."/>
        </authorList>
    </citation>
    <scope>NUCLEOTIDE SEQUENCE</scope>
    <source>
        <strain evidence="5">BR232B</strain>
    </source>
</reference>
<dbReference type="AlphaFoldDB" id="A0A9N9B2K0"/>
<accession>A0A9N9B2K0</accession>
<feature type="compositionally biased region" description="Low complexity" evidence="4">
    <location>
        <begin position="7"/>
        <end position="18"/>
    </location>
</feature>
<comment type="subcellular location">
    <subcellularLocation>
        <location evidence="1">Nucleus</location>
    </subcellularLocation>
</comment>
<gene>
    <name evidence="5" type="ORF">PBRASI_LOCUS4980</name>
</gene>
<evidence type="ECO:0000256" key="2">
    <source>
        <dbReference type="ARBA" id="ARBA00009072"/>
    </source>
</evidence>
<feature type="compositionally biased region" description="Basic and acidic residues" evidence="4">
    <location>
        <begin position="89"/>
        <end position="100"/>
    </location>
</feature>
<keyword evidence="3" id="KW-0539">Nucleus</keyword>
<sequence>MSKDLTRSTATTSTTLSRKPAETLDEDTYTEAISEIIARDYFPTVASLKAQNEYLDALSSNNPEQLRLATVRLTEIATPQRKPTASTPRIRDTMTPHGEWDSPVPTPRTTSSRVVETDAASEKHVDTNMSLDNFQDKYTKLMRKQSEERREKLKWMFESKGKPQKLLESSGNEPKLIEGPGNSSGSQIKPPNALMFYPEGQPYKAEENIRSAPKQIAPANTSSISGTPKVGGYAFVSATPSPAPSQLDSSELMTWGTIEGSPLLISGDQTPGRAFQLPPTPRREIIGMALSSSASRNIRKRTTPMKSPRNSTPTGLSARIASPLRTSMLSPAAKQLLRKSHKKPKTNVDLQLRASYGTPIRKGICKQKLG</sequence>
<evidence type="ECO:0000256" key="4">
    <source>
        <dbReference type="SAM" id="MobiDB-lite"/>
    </source>
</evidence>
<dbReference type="GO" id="GO:0071013">
    <property type="term" value="C:catalytic step 2 spliceosome"/>
    <property type="evidence" value="ECO:0007669"/>
    <property type="project" value="TreeGrafter"/>
</dbReference>
<comment type="similarity">
    <text evidence="2">Belongs to the ESS2 family.</text>
</comment>
<dbReference type="PANTHER" id="PTHR12940:SF0">
    <property type="entry name" value="SPLICING FACTOR ESS-2 HOMOLOG"/>
    <property type="match status" value="1"/>
</dbReference>
<feature type="region of interest" description="Disordered" evidence="4">
    <location>
        <begin position="79"/>
        <end position="122"/>
    </location>
</feature>
<keyword evidence="6" id="KW-1185">Reference proteome</keyword>
<dbReference type="Proteomes" id="UP000789739">
    <property type="component" value="Unassembled WGS sequence"/>
</dbReference>
<dbReference type="Pfam" id="PF09751">
    <property type="entry name" value="Es2"/>
    <property type="match status" value="1"/>
</dbReference>
<evidence type="ECO:0000313" key="6">
    <source>
        <dbReference type="Proteomes" id="UP000789739"/>
    </source>
</evidence>